<sequence>MASSSEDQQSQSKATDPPPPHPSSAGNNPPPVYPPPTLGYPPPHGHGYSPAMGYPPPPPPGYPPAPGNYPPYNTYYAQAPPAAYYNNPQNYRAQTVSAGFLRGIVTALILLVAVMTLSSIITWIVLRPQIPVFKVDSFSVSNFNISKLNYSGNWNGSLTVENPNHKLTVNIERIQSFVNYKENTLAMSYADPFFIDVEKSSQMRVKLTSSSPDDPGNWLETEEKVGQEKASGTVSFNLRFFAWTAFRSGSWWTRRIVMKVFCEDLKLAFTGPAATHGVYLADAHSKTCSVLF</sequence>
<evidence type="ECO:0000256" key="3">
    <source>
        <dbReference type="SAM" id="MobiDB-lite"/>
    </source>
</evidence>
<evidence type="ECO:0000256" key="2">
    <source>
        <dbReference type="ARBA" id="ARBA00023136"/>
    </source>
</evidence>
<evidence type="ECO:0008006" key="7">
    <source>
        <dbReference type="Google" id="ProtNLM"/>
    </source>
</evidence>
<evidence type="ECO:0000313" key="5">
    <source>
        <dbReference type="EMBL" id="KGN59201.1"/>
    </source>
</evidence>
<dbReference type="AlphaFoldDB" id="A0A0A0LGS8"/>
<reference evidence="5 6" key="3">
    <citation type="journal article" date="2010" name="BMC Genomics">
        <title>Transcriptome sequencing and comparative analysis of cucumber flowers with different sex types.</title>
        <authorList>
            <person name="Guo S."/>
            <person name="Zheng Y."/>
            <person name="Joung J.G."/>
            <person name="Liu S."/>
            <person name="Zhang Z."/>
            <person name="Crasta O.R."/>
            <person name="Sobral B.W."/>
            <person name="Xu Y."/>
            <person name="Huang S."/>
            <person name="Fei Z."/>
        </authorList>
    </citation>
    <scope>NUCLEOTIDE SEQUENCE [LARGE SCALE GENOMIC DNA]</scope>
    <source>
        <strain evidence="6">cv. 9930</strain>
    </source>
</reference>
<keyword evidence="6" id="KW-1185">Reference proteome</keyword>
<evidence type="ECO:0000256" key="1">
    <source>
        <dbReference type="ARBA" id="ARBA00004370"/>
    </source>
</evidence>
<dbReference type="GO" id="GO:0016020">
    <property type="term" value="C:membrane"/>
    <property type="evidence" value="ECO:0007669"/>
    <property type="project" value="UniProtKB-SubCell"/>
</dbReference>
<dbReference type="EMBL" id="CM002924">
    <property type="protein sequence ID" value="KGN59201.1"/>
    <property type="molecule type" value="Genomic_DNA"/>
</dbReference>
<dbReference type="GO" id="GO:0098542">
    <property type="term" value="P:defense response to other organism"/>
    <property type="evidence" value="ECO:0007669"/>
    <property type="project" value="InterPro"/>
</dbReference>
<feature type="transmembrane region" description="Helical" evidence="4">
    <location>
        <begin position="100"/>
        <end position="126"/>
    </location>
</feature>
<keyword evidence="4" id="KW-0812">Transmembrane</keyword>
<name>A0A0A0LGS8_CUCSA</name>
<dbReference type="PANTHER" id="PTHR31234">
    <property type="entry name" value="LATE EMBRYOGENESIS ABUNDANT (LEA) HYDROXYPROLINE-RICH GLYCOPROTEIN FAMILY"/>
    <property type="match status" value="1"/>
</dbReference>
<dbReference type="OMA" id="NYPNAPY"/>
<reference evidence="5 6" key="4">
    <citation type="journal article" date="2011" name="BMC Genomics">
        <title>RNA-Seq improves annotation of protein-coding genes in the cucumber genome.</title>
        <authorList>
            <person name="Li Z."/>
            <person name="Zhang Z."/>
            <person name="Yan P."/>
            <person name="Huang S."/>
            <person name="Fei Z."/>
            <person name="Lin K."/>
        </authorList>
    </citation>
    <scope>NUCLEOTIDE SEQUENCE [LARGE SCALE GENOMIC DNA]</scope>
    <source>
        <strain evidence="6">cv. 9930</strain>
    </source>
</reference>
<keyword evidence="4" id="KW-1133">Transmembrane helix</keyword>
<comment type="subcellular location">
    <subcellularLocation>
        <location evidence="1">Membrane</location>
    </subcellularLocation>
</comment>
<organism evidence="5 6">
    <name type="scientific">Cucumis sativus</name>
    <name type="common">Cucumber</name>
    <dbReference type="NCBI Taxonomy" id="3659"/>
    <lineage>
        <taxon>Eukaryota</taxon>
        <taxon>Viridiplantae</taxon>
        <taxon>Streptophyta</taxon>
        <taxon>Embryophyta</taxon>
        <taxon>Tracheophyta</taxon>
        <taxon>Spermatophyta</taxon>
        <taxon>Magnoliopsida</taxon>
        <taxon>eudicotyledons</taxon>
        <taxon>Gunneridae</taxon>
        <taxon>Pentapetalae</taxon>
        <taxon>rosids</taxon>
        <taxon>fabids</taxon>
        <taxon>Cucurbitales</taxon>
        <taxon>Cucurbitaceae</taxon>
        <taxon>Benincaseae</taxon>
        <taxon>Cucumis</taxon>
    </lineage>
</organism>
<proteinExistence type="predicted"/>
<evidence type="ECO:0000256" key="4">
    <source>
        <dbReference type="SAM" id="Phobius"/>
    </source>
</evidence>
<dbReference type="InterPro" id="IPR044839">
    <property type="entry name" value="NDR1-like"/>
</dbReference>
<gene>
    <name evidence="5" type="ORF">Csa_3G780530</name>
</gene>
<dbReference type="PANTHER" id="PTHR31234:SF55">
    <property type="entry name" value="LATE EMBRYOGENESIS ABUNDANT (LEA) HYDROXYPROLINE-RICH GLYCOPROTEIN FAMILY"/>
    <property type="match status" value="1"/>
</dbReference>
<evidence type="ECO:0000313" key="6">
    <source>
        <dbReference type="Proteomes" id="UP000029981"/>
    </source>
</evidence>
<reference evidence="5 6" key="1">
    <citation type="journal article" date="2009" name="Nat. Genet.">
        <title>The genome of the cucumber, Cucumis sativus L.</title>
        <authorList>
            <person name="Huang S."/>
            <person name="Li R."/>
            <person name="Zhang Z."/>
            <person name="Li L."/>
            <person name="Gu X."/>
            <person name="Fan W."/>
            <person name="Lucas W.J."/>
            <person name="Wang X."/>
            <person name="Xie B."/>
            <person name="Ni P."/>
            <person name="Ren Y."/>
            <person name="Zhu H."/>
            <person name="Li J."/>
            <person name="Lin K."/>
            <person name="Jin W."/>
            <person name="Fei Z."/>
            <person name="Li G."/>
            <person name="Staub J."/>
            <person name="Kilian A."/>
            <person name="van der Vossen E.A."/>
            <person name="Wu Y."/>
            <person name="Guo J."/>
            <person name="He J."/>
            <person name="Jia Z."/>
            <person name="Ren Y."/>
            <person name="Tian G."/>
            <person name="Lu Y."/>
            <person name="Ruan J."/>
            <person name="Qian W."/>
            <person name="Wang M."/>
            <person name="Huang Q."/>
            <person name="Li B."/>
            <person name="Xuan Z."/>
            <person name="Cao J."/>
            <person name="Asan"/>
            <person name="Wu Z."/>
            <person name="Zhang J."/>
            <person name="Cai Q."/>
            <person name="Bai Y."/>
            <person name="Zhao B."/>
            <person name="Han Y."/>
            <person name="Li Y."/>
            <person name="Li X."/>
            <person name="Wang S."/>
            <person name="Shi Q."/>
            <person name="Liu S."/>
            <person name="Cho W.K."/>
            <person name="Kim J.Y."/>
            <person name="Xu Y."/>
            <person name="Heller-Uszynska K."/>
            <person name="Miao H."/>
            <person name="Cheng Z."/>
            <person name="Zhang S."/>
            <person name="Wu J."/>
            <person name="Yang Y."/>
            <person name="Kang H."/>
            <person name="Li M."/>
            <person name="Liang H."/>
            <person name="Ren X."/>
            <person name="Shi Z."/>
            <person name="Wen M."/>
            <person name="Jian M."/>
            <person name="Yang H."/>
            <person name="Zhang G."/>
            <person name="Yang Z."/>
            <person name="Chen R."/>
            <person name="Liu S."/>
            <person name="Li J."/>
            <person name="Ma L."/>
            <person name="Liu H."/>
            <person name="Zhou Y."/>
            <person name="Zhao J."/>
            <person name="Fang X."/>
            <person name="Li G."/>
            <person name="Fang L."/>
            <person name="Li Y."/>
            <person name="Liu D."/>
            <person name="Zheng H."/>
            <person name="Zhang Y."/>
            <person name="Qin N."/>
            <person name="Li Z."/>
            <person name="Yang G."/>
            <person name="Yang S."/>
            <person name="Bolund L."/>
            <person name="Kristiansen K."/>
            <person name="Zheng H."/>
            <person name="Li S."/>
            <person name="Zhang X."/>
            <person name="Yang H."/>
            <person name="Wang J."/>
            <person name="Sun R."/>
            <person name="Zhang B."/>
            <person name="Jiang S."/>
            <person name="Wang J."/>
            <person name="Du Y."/>
            <person name="Li S."/>
        </authorList>
    </citation>
    <scope>NUCLEOTIDE SEQUENCE [LARGE SCALE GENOMIC DNA]</scope>
    <source>
        <strain evidence="6">cv. 9930</strain>
    </source>
</reference>
<dbReference type="Gramene" id="KGN59201">
    <property type="protein sequence ID" value="KGN59201"/>
    <property type="gene ID" value="Csa_3G780530"/>
</dbReference>
<feature type="region of interest" description="Disordered" evidence="3">
    <location>
        <begin position="1"/>
        <end position="52"/>
    </location>
</feature>
<dbReference type="Proteomes" id="UP000029981">
    <property type="component" value="Chromosome 3"/>
</dbReference>
<feature type="compositionally biased region" description="Polar residues" evidence="3">
    <location>
        <begin position="1"/>
        <end position="14"/>
    </location>
</feature>
<accession>A0A0A0LGS8</accession>
<reference evidence="5 6" key="2">
    <citation type="journal article" date="2009" name="PLoS ONE">
        <title>An integrated genetic and cytogenetic map of the cucumber genome.</title>
        <authorList>
            <person name="Ren Y."/>
            <person name="Zhang Z."/>
            <person name="Liu J."/>
            <person name="Staub J.E."/>
            <person name="Han Y."/>
            <person name="Cheng Z."/>
            <person name="Li X."/>
            <person name="Lu J."/>
            <person name="Miao H."/>
            <person name="Kang H."/>
            <person name="Xie B."/>
            <person name="Gu X."/>
            <person name="Wang X."/>
            <person name="Du Y."/>
            <person name="Jin W."/>
            <person name="Huang S."/>
        </authorList>
    </citation>
    <scope>NUCLEOTIDE SEQUENCE [LARGE SCALE GENOMIC DNA]</scope>
    <source>
        <strain evidence="6">cv. 9930</strain>
    </source>
</reference>
<keyword evidence="2 4" id="KW-0472">Membrane</keyword>
<protein>
    <recommendedName>
        <fullName evidence="7">Late embryogenesis abundant protein LEA-2 subgroup domain-containing protein</fullName>
    </recommendedName>
</protein>
<feature type="compositionally biased region" description="Pro residues" evidence="3">
    <location>
        <begin position="16"/>
        <end position="44"/>
    </location>
</feature>
<dbReference type="eggNOG" id="ENOG502S0JC">
    <property type="taxonomic scope" value="Eukaryota"/>
</dbReference>